<comment type="caution">
    <text evidence="1">The sequence shown here is derived from an EMBL/GenBank/DDBJ whole genome shotgun (WGS) entry which is preliminary data.</text>
</comment>
<dbReference type="EMBL" id="JXXE01000188">
    <property type="protein sequence ID" value="KIZ44442.1"/>
    <property type="molecule type" value="Genomic_DNA"/>
</dbReference>
<dbReference type="AlphaFoldDB" id="A0A0D7EYC3"/>
<dbReference type="Proteomes" id="UP000032515">
    <property type="component" value="Unassembled WGS sequence"/>
</dbReference>
<name>A0A0D7EYC3_RHOPL</name>
<evidence type="ECO:0000313" key="2">
    <source>
        <dbReference type="Proteomes" id="UP000032515"/>
    </source>
</evidence>
<proteinExistence type="predicted"/>
<dbReference type="PATRIC" id="fig|1076.23.peg.1329"/>
<sequence length="126" mass="14806">MHCLNFTNVSRIADIPFLKFHFREYIRENSTRLSAGDPTHIASSKQARVRSNSCVTNQIWIRFEESRKFLIYYLTGSGRPLVLKLPLKDANNTNRRVFLSYENIQPFNQGNYIGRGVGIRNKWLRR</sequence>
<organism evidence="1 2">
    <name type="scientific">Rhodopseudomonas palustris</name>
    <dbReference type="NCBI Taxonomy" id="1076"/>
    <lineage>
        <taxon>Bacteria</taxon>
        <taxon>Pseudomonadati</taxon>
        <taxon>Pseudomonadota</taxon>
        <taxon>Alphaproteobacteria</taxon>
        <taxon>Hyphomicrobiales</taxon>
        <taxon>Nitrobacteraceae</taxon>
        <taxon>Rhodopseudomonas</taxon>
    </lineage>
</organism>
<protein>
    <submittedName>
        <fullName evidence="1">Uncharacterized protein</fullName>
    </submittedName>
</protein>
<evidence type="ECO:0000313" key="1">
    <source>
        <dbReference type="EMBL" id="KIZ44442.1"/>
    </source>
</evidence>
<reference evidence="1 2" key="1">
    <citation type="submission" date="2014-11" db="EMBL/GenBank/DDBJ databases">
        <title>Genomics and ecophysiology of heterotrophic nitrogen fixing bacteria isolated from estuarine surface water.</title>
        <authorList>
            <person name="Bentzon-Tilia M."/>
            <person name="Severin I."/>
            <person name="Hansen L.H."/>
            <person name="Riemann L."/>
        </authorList>
    </citation>
    <scope>NUCLEOTIDE SEQUENCE [LARGE SCALE GENOMIC DNA]</scope>
    <source>
        <strain evidence="1 2">BAL398</strain>
    </source>
</reference>
<accession>A0A0D7EYC3</accession>
<gene>
    <name evidence="1" type="ORF">OO17_09840</name>
</gene>